<keyword evidence="3" id="KW-0238">DNA-binding</keyword>
<keyword evidence="2" id="KW-0805">Transcription regulation</keyword>
<dbReference type="OrthoDB" id="779403at2759"/>
<accession>A0A5J9UBP6</accession>
<evidence type="ECO:0000259" key="7">
    <source>
        <dbReference type="PROSITE" id="PS50066"/>
    </source>
</evidence>
<comment type="subcellular location">
    <subcellularLocation>
        <location evidence="1">Nucleus</location>
    </subcellularLocation>
</comment>
<feature type="domain" description="MADS-box" evidence="7">
    <location>
        <begin position="114"/>
        <end position="166"/>
    </location>
</feature>
<dbReference type="PRINTS" id="PR00404">
    <property type="entry name" value="MADSDOMAIN"/>
</dbReference>
<dbReference type="GO" id="GO:0046983">
    <property type="term" value="F:protein dimerization activity"/>
    <property type="evidence" value="ECO:0007669"/>
    <property type="project" value="InterPro"/>
</dbReference>
<proteinExistence type="predicted"/>
<dbReference type="SMART" id="SM00432">
    <property type="entry name" value="MADS"/>
    <property type="match status" value="1"/>
</dbReference>
<dbReference type="PANTHER" id="PTHR48019">
    <property type="entry name" value="SERUM RESPONSE FACTOR HOMOLOG"/>
    <property type="match status" value="1"/>
</dbReference>
<dbReference type="InterPro" id="IPR050142">
    <property type="entry name" value="MADS-box/MEF2_TF"/>
</dbReference>
<evidence type="ECO:0000313" key="9">
    <source>
        <dbReference type="Proteomes" id="UP000324897"/>
    </source>
</evidence>
<dbReference type="GO" id="GO:0005634">
    <property type="term" value="C:nucleus"/>
    <property type="evidence" value="ECO:0007669"/>
    <property type="project" value="UniProtKB-SubCell"/>
</dbReference>
<evidence type="ECO:0000313" key="8">
    <source>
        <dbReference type="EMBL" id="TVU20976.1"/>
    </source>
</evidence>
<keyword evidence="5" id="KW-0539">Nucleus</keyword>
<protein>
    <recommendedName>
        <fullName evidence="7">MADS-box domain-containing protein</fullName>
    </recommendedName>
</protein>
<dbReference type="GO" id="GO:0000981">
    <property type="term" value="F:DNA-binding transcription factor activity, RNA polymerase II-specific"/>
    <property type="evidence" value="ECO:0007669"/>
    <property type="project" value="InterPro"/>
</dbReference>
<name>A0A5J9UBP6_9POAL</name>
<evidence type="ECO:0000256" key="3">
    <source>
        <dbReference type="ARBA" id="ARBA00023125"/>
    </source>
</evidence>
<evidence type="ECO:0000256" key="1">
    <source>
        <dbReference type="ARBA" id="ARBA00004123"/>
    </source>
</evidence>
<dbReference type="AlphaFoldDB" id="A0A5J9UBP6"/>
<dbReference type="Pfam" id="PF00319">
    <property type="entry name" value="SRF-TF"/>
    <property type="match status" value="1"/>
</dbReference>
<evidence type="ECO:0000256" key="2">
    <source>
        <dbReference type="ARBA" id="ARBA00023015"/>
    </source>
</evidence>
<dbReference type="Gene3D" id="3.40.1810.10">
    <property type="entry name" value="Transcription factor, MADS-box"/>
    <property type="match status" value="1"/>
</dbReference>
<dbReference type="InterPro" id="IPR036879">
    <property type="entry name" value="TF_MADSbox_sf"/>
</dbReference>
<evidence type="ECO:0000256" key="4">
    <source>
        <dbReference type="ARBA" id="ARBA00023163"/>
    </source>
</evidence>
<dbReference type="Gramene" id="TVU20976">
    <property type="protein sequence ID" value="TVU20976"/>
    <property type="gene ID" value="EJB05_30583"/>
</dbReference>
<organism evidence="8 9">
    <name type="scientific">Eragrostis curvula</name>
    <name type="common">weeping love grass</name>
    <dbReference type="NCBI Taxonomy" id="38414"/>
    <lineage>
        <taxon>Eukaryota</taxon>
        <taxon>Viridiplantae</taxon>
        <taxon>Streptophyta</taxon>
        <taxon>Embryophyta</taxon>
        <taxon>Tracheophyta</taxon>
        <taxon>Spermatophyta</taxon>
        <taxon>Magnoliopsida</taxon>
        <taxon>Liliopsida</taxon>
        <taxon>Poales</taxon>
        <taxon>Poaceae</taxon>
        <taxon>PACMAD clade</taxon>
        <taxon>Chloridoideae</taxon>
        <taxon>Eragrostideae</taxon>
        <taxon>Eragrostidinae</taxon>
        <taxon>Eragrostis</taxon>
    </lineage>
</organism>
<gene>
    <name evidence="8" type="ORF">EJB05_30583</name>
</gene>
<reference evidence="8 9" key="1">
    <citation type="journal article" date="2019" name="Sci. Rep.">
        <title>A high-quality genome of Eragrostis curvula grass provides insights into Poaceae evolution and supports new strategies to enhance forage quality.</title>
        <authorList>
            <person name="Carballo J."/>
            <person name="Santos B.A.C.M."/>
            <person name="Zappacosta D."/>
            <person name="Garbus I."/>
            <person name="Selva J.P."/>
            <person name="Gallo C.A."/>
            <person name="Diaz A."/>
            <person name="Albertini E."/>
            <person name="Caccamo M."/>
            <person name="Echenique V."/>
        </authorList>
    </citation>
    <scope>NUCLEOTIDE SEQUENCE [LARGE SCALE GENOMIC DNA]</scope>
    <source>
        <strain evidence="9">cv. Victoria</strain>
        <tissue evidence="8">Leaf</tissue>
    </source>
</reference>
<feature type="compositionally biased region" description="Polar residues" evidence="6">
    <location>
        <begin position="7"/>
        <end position="19"/>
    </location>
</feature>
<dbReference type="InterPro" id="IPR033897">
    <property type="entry name" value="SRF-like_MADS-box"/>
</dbReference>
<keyword evidence="9" id="KW-1185">Reference proteome</keyword>
<dbReference type="SUPFAM" id="SSF55455">
    <property type="entry name" value="SRF-like"/>
    <property type="match status" value="1"/>
</dbReference>
<dbReference type="PROSITE" id="PS50066">
    <property type="entry name" value="MADS_BOX_2"/>
    <property type="match status" value="1"/>
</dbReference>
<feature type="region of interest" description="Disordered" evidence="6">
    <location>
        <begin position="1"/>
        <end position="38"/>
    </location>
</feature>
<dbReference type="GO" id="GO:0000987">
    <property type="term" value="F:cis-regulatory region sequence-specific DNA binding"/>
    <property type="evidence" value="ECO:0007669"/>
    <property type="project" value="InterPro"/>
</dbReference>
<dbReference type="InterPro" id="IPR002100">
    <property type="entry name" value="TF_MADSbox"/>
</dbReference>
<comment type="caution">
    <text evidence="8">The sequence shown here is derived from an EMBL/GenBank/DDBJ whole genome shotgun (WGS) entry which is preliminary data.</text>
</comment>
<evidence type="ECO:0000256" key="5">
    <source>
        <dbReference type="ARBA" id="ARBA00023242"/>
    </source>
</evidence>
<feature type="compositionally biased region" description="Basic and acidic residues" evidence="6">
    <location>
        <begin position="20"/>
        <end position="29"/>
    </location>
</feature>
<sequence>KGEGGKLNTTVTHVVSSDSNRIDRSEEKPGGSCGWTSSPASPIEGTIEVLRDQCDYFSISDVHGKCGQRNNPGAIQEQLSALQTAPVFAVVLRNILCRYSATFCAASSPCNTIMGRKKVNLQRITNDASRRIVFNKRSQMLMKKTSELVTLCRIKVCVVIYDENGEHPQVWPSVEVAKEMMTSYKDMPDVPQWKKKTTQEEYLMSRINSLQNQMKRSEEGIKDCEAQILFHDAVAGRRPGLVGVTSDELARLSVLVEDKKKKLLKRMEQLGIAPPEQPPPQQQHIQASIQEPQHHMLTVPPPATSLGYGAFAGNSSGAGPSTGTTSLSYYGAFGGNSTGNTSLGCSGIFAGNSNGAGPSTGNTSLGCFGAFAGNISGAGPSTGNTSLGFDGVFAGNSSGAGPSTGNTSLGCDSFFAGNSGGAGPGTGNTSLGCYGIFAGNSSGAGPSTGNTSLGCYGIFADNINGAGPSTANTNLGCYGIFADNISGAGPSTANTSLGAFAGNSSGAGPSTTSISHGGGDIVQPPLNQGIWPWNSFIPDLE</sequence>
<dbReference type="Proteomes" id="UP000324897">
    <property type="component" value="Unassembled WGS sequence"/>
</dbReference>
<evidence type="ECO:0000256" key="6">
    <source>
        <dbReference type="SAM" id="MobiDB-lite"/>
    </source>
</evidence>
<dbReference type="CDD" id="cd00266">
    <property type="entry name" value="MADS_SRF_like"/>
    <property type="match status" value="1"/>
</dbReference>
<keyword evidence="4" id="KW-0804">Transcription</keyword>
<dbReference type="GO" id="GO:0045944">
    <property type="term" value="P:positive regulation of transcription by RNA polymerase II"/>
    <property type="evidence" value="ECO:0007669"/>
    <property type="project" value="InterPro"/>
</dbReference>
<dbReference type="EMBL" id="RWGY01000026">
    <property type="protein sequence ID" value="TVU20976.1"/>
    <property type="molecule type" value="Genomic_DNA"/>
</dbReference>
<feature type="non-terminal residue" evidence="8">
    <location>
        <position position="1"/>
    </location>
</feature>